<gene>
    <name evidence="6" type="ORF">PLEI_1896</name>
</gene>
<evidence type="ECO:0000256" key="3">
    <source>
        <dbReference type="ARBA" id="ARBA00023125"/>
    </source>
</evidence>
<evidence type="ECO:0000256" key="1">
    <source>
        <dbReference type="ARBA" id="ARBA00009437"/>
    </source>
</evidence>
<organism evidence="6 7">
    <name type="scientific">Photobacterium leiognathi lrivu.4.1</name>
    <dbReference type="NCBI Taxonomy" id="1248232"/>
    <lineage>
        <taxon>Bacteria</taxon>
        <taxon>Pseudomonadati</taxon>
        <taxon>Pseudomonadota</taxon>
        <taxon>Gammaproteobacteria</taxon>
        <taxon>Vibrionales</taxon>
        <taxon>Vibrionaceae</taxon>
        <taxon>Photobacterium</taxon>
    </lineage>
</organism>
<dbReference type="Gene3D" id="3.40.190.10">
    <property type="entry name" value="Periplasmic binding protein-like II"/>
    <property type="match status" value="2"/>
</dbReference>
<sequence length="294" mass="33154">MRHLKAFHVFDVSASCSSFSEAALQLNITHGAVSKQIKTLETYLGVELFYKKGRNVYLTTQGEKLKVATRQAFSVLETSVHELRQSQTQALEVSCEPTLTMRWLMPRLADFYERSGIDVRLSTAGGAIELGANGLSLAIRRDDFECLRDYHKTPLVAEWVGPVFSPEYWEKVKHDLREITLIHSATRPTAWQSWQDKSHHCLDIKGKHQQTFGHFYFCIQAAIDGLGAAMGSYPFVMDDIKRGVLVAPFGFVPSGCDYMLMSTKTELEGAEALFSTWLAEHLSQAIPTRDEQEK</sequence>
<dbReference type="SUPFAM" id="SSF53850">
    <property type="entry name" value="Periplasmic binding protein-like II"/>
    <property type="match status" value="1"/>
</dbReference>
<keyword evidence="4" id="KW-0804">Transcription</keyword>
<dbReference type="GO" id="GO:0003700">
    <property type="term" value="F:DNA-binding transcription factor activity"/>
    <property type="evidence" value="ECO:0007669"/>
    <property type="project" value="InterPro"/>
</dbReference>
<dbReference type="eggNOG" id="COG0583">
    <property type="taxonomic scope" value="Bacteria"/>
</dbReference>
<dbReference type="HOGENOM" id="CLU_039613_37_2_6"/>
<accession>A0A0U1P693</accession>
<evidence type="ECO:0000313" key="7">
    <source>
        <dbReference type="Proteomes" id="UP000030675"/>
    </source>
</evidence>
<keyword evidence="3" id="KW-0238">DNA-binding</keyword>
<dbReference type="PRINTS" id="PR00039">
    <property type="entry name" value="HTHLYSR"/>
</dbReference>
<dbReference type="GO" id="GO:0043565">
    <property type="term" value="F:sequence-specific DNA binding"/>
    <property type="evidence" value="ECO:0007669"/>
    <property type="project" value="TreeGrafter"/>
</dbReference>
<dbReference type="Proteomes" id="UP000030675">
    <property type="component" value="Unassembled WGS sequence"/>
</dbReference>
<keyword evidence="2" id="KW-0805">Transcription regulation</keyword>
<dbReference type="InterPro" id="IPR036390">
    <property type="entry name" value="WH_DNA-bd_sf"/>
</dbReference>
<comment type="similarity">
    <text evidence="1">Belongs to the LysR transcriptional regulatory family.</text>
</comment>
<evidence type="ECO:0000256" key="2">
    <source>
        <dbReference type="ARBA" id="ARBA00023015"/>
    </source>
</evidence>
<evidence type="ECO:0000313" key="6">
    <source>
        <dbReference type="EMBL" id="GAD30241.1"/>
    </source>
</evidence>
<dbReference type="GO" id="GO:0006351">
    <property type="term" value="P:DNA-templated transcription"/>
    <property type="evidence" value="ECO:0007669"/>
    <property type="project" value="TreeGrafter"/>
</dbReference>
<protein>
    <submittedName>
        <fullName evidence="6">TrpBA operon transcriptional activator</fullName>
    </submittedName>
</protein>
<name>A0A0U1P693_PHOLE</name>
<dbReference type="PROSITE" id="PS50931">
    <property type="entry name" value="HTH_LYSR"/>
    <property type="match status" value="1"/>
</dbReference>
<evidence type="ECO:0000259" key="5">
    <source>
        <dbReference type="PROSITE" id="PS50931"/>
    </source>
</evidence>
<dbReference type="AlphaFoldDB" id="A0A0U1P693"/>
<dbReference type="InterPro" id="IPR036388">
    <property type="entry name" value="WH-like_DNA-bd_sf"/>
</dbReference>
<evidence type="ECO:0000256" key="4">
    <source>
        <dbReference type="ARBA" id="ARBA00023163"/>
    </source>
</evidence>
<dbReference type="InterPro" id="IPR000847">
    <property type="entry name" value="LysR_HTH_N"/>
</dbReference>
<dbReference type="Gene3D" id="1.10.10.10">
    <property type="entry name" value="Winged helix-like DNA-binding domain superfamily/Winged helix DNA-binding domain"/>
    <property type="match status" value="1"/>
</dbReference>
<feature type="domain" description="HTH lysR-type" evidence="5">
    <location>
        <begin position="1"/>
        <end position="59"/>
    </location>
</feature>
<dbReference type="PANTHER" id="PTHR30537:SF74">
    <property type="entry name" value="HTH-TYPE TRANSCRIPTIONAL REGULATOR TRPI"/>
    <property type="match status" value="1"/>
</dbReference>
<proteinExistence type="inferred from homology"/>
<dbReference type="PANTHER" id="PTHR30537">
    <property type="entry name" value="HTH-TYPE TRANSCRIPTIONAL REGULATOR"/>
    <property type="match status" value="1"/>
</dbReference>
<dbReference type="RefSeq" id="WP_023932879.1">
    <property type="nucleotide sequence ID" value="NZ_DF196819.1"/>
</dbReference>
<dbReference type="SUPFAM" id="SSF46785">
    <property type="entry name" value="Winged helix' DNA-binding domain"/>
    <property type="match status" value="1"/>
</dbReference>
<dbReference type="EMBL" id="DF196819">
    <property type="protein sequence ID" value="GAD30241.1"/>
    <property type="molecule type" value="Genomic_DNA"/>
</dbReference>
<dbReference type="Pfam" id="PF03466">
    <property type="entry name" value="LysR_substrate"/>
    <property type="match status" value="1"/>
</dbReference>
<dbReference type="InterPro" id="IPR058163">
    <property type="entry name" value="LysR-type_TF_proteobact-type"/>
</dbReference>
<dbReference type="InterPro" id="IPR005119">
    <property type="entry name" value="LysR_subst-bd"/>
</dbReference>
<dbReference type="Pfam" id="PF00126">
    <property type="entry name" value="HTH_1"/>
    <property type="match status" value="1"/>
</dbReference>
<reference evidence="7" key="1">
    <citation type="submission" date="2012-12" db="EMBL/GenBank/DDBJ databases">
        <title>Genome Sequence of Photobacterium leiognathi lrivu.4.1.</title>
        <authorList>
            <person name="Urbanczyk H."/>
            <person name="Ogura Y."/>
            <person name="Hayashi T."/>
            <person name="Dunlap P.V."/>
        </authorList>
    </citation>
    <scope>NUCLEOTIDE SEQUENCE [LARGE SCALE GENOMIC DNA]</scope>
    <source>
        <strain evidence="7">lrivu.4.1</strain>
    </source>
</reference>